<gene>
    <name evidence="1" type="ORF">GEU84_000070</name>
</gene>
<evidence type="ECO:0008006" key="3">
    <source>
        <dbReference type="Google" id="ProtNLM"/>
    </source>
</evidence>
<evidence type="ECO:0000313" key="2">
    <source>
        <dbReference type="Proteomes" id="UP000484076"/>
    </source>
</evidence>
<organism evidence="1 2">
    <name type="scientific">Fertoeibacter niger</name>
    <dbReference type="NCBI Taxonomy" id="2656921"/>
    <lineage>
        <taxon>Bacteria</taxon>
        <taxon>Pseudomonadati</taxon>
        <taxon>Pseudomonadota</taxon>
        <taxon>Alphaproteobacteria</taxon>
        <taxon>Rhodobacterales</taxon>
        <taxon>Paracoccaceae</taxon>
        <taxon>Fertoeibacter</taxon>
    </lineage>
</organism>
<dbReference type="AlphaFoldDB" id="A0A8X8H4I1"/>
<dbReference type="RefSeq" id="WP_174539231.1">
    <property type="nucleotide sequence ID" value="NZ_WHUT02000001.1"/>
</dbReference>
<comment type="caution">
    <text evidence="1">The sequence shown here is derived from an EMBL/GenBank/DDBJ whole genome shotgun (WGS) entry which is preliminary data.</text>
</comment>
<proteinExistence type="predicted"/>
<accession>A0A8X8H4I1</accession>
<evidence type="ECO:0000313" key="1">
    <source>
        <dbReference type="EMBL" id="NUB42766.1"/>
    </source>
</evidence>
<protein>
    <recommendedName>
        <fullName evidence="3">General secretion pathway protein N</fullName>
    </recommendedName>
</protein>
<reference evidence="1" key="1">
    <citation type="submission" date="2020-05" db="EMBL/GenBank/DDBJ databases">
        <title>Fertoebacter nigrum gen. nov., sp. nov., a new member of the family Rhodobacteraceae.</title>
        <authorList>
            <person name="Szuroczki S."/>
            <person name="Abbaszade G."/>
            <person name="Buni D."/>
            <person name="Schumann P."/>
            <person name="Toth E."/>
        </authorList>
    </citation>
    <scope>NUCLEOTIDE SEQUENCE</scope>
    <source>
        <strain evidence="1">RG-N-1a</strain>
    </source>
</reference>
<keyword evidence="2" id="KW-1185">Reference proteome</keyword>
<name>A0A8X8H4I1_9RHOB</name>
<sequence length="213" mass="21275">MPLRFAAQQVGLPVAADRLSGTLWHGALRLEGGHSLRWDTDALASLTGLALVAGWQAEGPGTALAGQAALRPGGLVLDRVAGTAGWALAEAAMPGLPITCTATAQVAGLRLALARGAYTGEGRISAAPGTCARVDGAVPPVPTPALLAELTTTADGVQAVLTGETPGLPLLTALLTQDDRLRLTIHAAGAALVPGMPASADSEIELPLAALLP</sequence>
<dbReference type="EMBL" id="WHUT02000001">
    <property type="protein sequence ID" value="NUB42766.1"/>
    <property type="molecule type" value="Genomic_DNA"/>
</dbReference>
<dbReference type="Proteomes" id="UP000484076">
    <property type="component" value="Unassembled WGS sequence"/>
</dbReference>